<dbReference type="EMBL" id="CP147248">
    <property type="protein sequence ID" value="WYJ85419.1"/>
    <property type="molecule type" value="Genomic_DNA"/>
</dbReference>
<evidence type="ECO:0000313" key="10">
    <source>
        <dbReference type="EMBL" id="WYJ85419.1"/>
    </source>
</evidence>
<keyword evidence="8" id="KW-0963">Cytoplasm</keyword>
<evidence type="ECO:0000256" key="2">
    <source>
        <dbReference type="ARBA" id="ARBA00022679"/>
    </source>
</evidence>
<evidence type="ECO:0000256" key="6">
    <source>
        <dbReference type="ARBA" id="ARBA00047615"/>
    </source>
</evidence>
<evidence type="ECO:0000256" key="3">
    <source>
        <dbReference type="ARBA" id="ARBA00022741"/>
    </source>
</evidence>
<dbReference type="InterPro" id="IPR027417">
    <property type="entry name" value="P-loop_NTPase"/>
</dbReference>
<keyword evidence="11" id="KW-1185">Reference proteome</keyword>
<dbReference type="InterPro" id="IPR011994">
    <property type="entry name" value="Cytidylate_kinase_dom"/>
</dbReference>
<feature type="domain" description="Cytidylate kinase" evidence="9">
    <location>
        <begin position="6"/>
        <end position="218"/>
    </location>
</feature>
<dbReference type="PANTHER" id="PTHR21299:SF2">
    <property type="entry name" value="CYTIDYLATE KINASE"/>
    <property type="match status" value="1"/>
</dbReference>
<name>A0ABZ2T1Z9_9ENTE</name>
<comment type="catalytic activity">
    <reaction evidence="6 8">
        <text>dCMP + ATP = dCDP + ADP</text>
        <dbReference type="Rhea" id="RHEA:25094"/>
        <dbReference type="ChEBI" id="CHEBI:30616"/>
        <dbReference type="ChEBI" id="CHEBI:57566"/>
        <dbReference type="ChEBI" id="CHEBI:58593"/>
        <dbReference type="ChEBI" id="CHEBI:456216"/>
        <dbReference type="EC" id="2.7.4.25"/>
    </reaction>
</comment>
<keyword evidence="3 8" id="KW-0547">Nucleotide-binding</keyword>
<reference evidence="11" key="1">
    <citation type="submission" date="2017-05" db="EMBL/GenBank/DDBJ databases">
        <title>The Genome Sequence of EEnterococcus faecalis 9F2_4866.</title>
        <authorList>
            <consortium name="The Broad Institute Genomics Platform"/>
            <consortium name="The Broad Institute Genomic Center for Infectious Diseases"/>
            <person name="Earl A."/>
            <person name="Manson A."/>
            <person name="Schwartman J."/>
            <person name="Gilmore M."/>
            <person name="Abouelleil A."/>
            <person name="Cao P."/>
            <person name="Chapman S."/>
            <person name="Cusick C."/>
            <person name="Shea T."/>
            <person name="Young S."/>
            <person name="Neafsey D."/>
            <person name="Nusbaum C."/>
            <person name="Birren B."/>
        </authorList>
    </citation>
    <scope>NUCLEOTIDE SEQUENCE [LARGE SCALE GENOMIC DNA]</scope>
    <source>
        <strain evidence="11">12C11_DIV0727</strain>
    </source>
</reference>
<evidence type="ECO:0000256" key="4">
    <source>
        <dbReference type="ARBA" id="ARBA00022777"/>
    </source>
</evidence>
<dbReference type="EC" id="2.7.4.25" evidence="8"/>
<reference evidence="10 11" key="2">
    <citation type="submission" date="2024-03" db="EMBL/GenBank/DDBJ databases">
        <title>The Genome Sequence of Enterococcus sp. DIV0727d.</title>
        <authorList>
            <consortium name="The Broad Institute Genomics Platform"/>
            <consortium name="The Broad Institute Microbial Omics Core"/>
            <consortium name="The Broad Institute Genomic Center for Infectious Diseases"/>
            <person name="Earl A."/>
            <person name="Manson A."/>
            <person name="Gilmore M."/>
            <person name="Schwartman J."/>
            <person name="Shea T."/>
            <person name="Abouelleil A."/>
            <person name="Cao P."/>
            <person name="Chapman S."/>
            <person name="Cusick C."/>
            <person name="Young S."/>
            <person name="Neafsey D."/>
            <person name="Nusbaum C."/>
            <person name="Birren B."/>
        </authorList>
    </citation>
    <scope>NUCLEOTIDE SEQUENCE [LARGE SCALE GENOMIC DNA]</scope>
    <source>
        <strain evidence="10 11">12C11_DIV0727</strain>
    </source>
</reference>
<dbReference type="RefSeq" id="WP_086444477.1">
    <property type="nucleotide sequence ID" value="NZ_CP147248.1"/>
</dbReference>
<evidence type="ECO:0000256" key="8">
    <source>
        <dbReference type="HAMAP-Rule" id="MF_00238"/>
    </source>
</evidence>
<comment type="similarity">
    <text evidence="1 8">Belongs to the cytidylate kinase family. Type 1 subfamily.</text>
</comment>
<dbReference type="InterPro" id="IPR003136">
    <property type="entry name" value="Cytidylate_kin"/>
</dbReference>
<comment type="catalytic activity">
    <reaction evidence="7 8">
        <text>CMP + ATP = CDP + ADP</text>
        <dbReference type="Rhea" id="RHEA:11600"/>
        <dbReference type="ChEBI" id="CHEBI:30616"/>
        <dbReference type="ChEBI" id="CHEBI:58069"/>
        <dbReference type="ChEBI" id="CHEBI:60377"/>
        <dbReference type="ChEBI" id="CHEBI:456216"/>
        <dbReference type="EC" id="2.7.4.25"/>
    </reaction>
</comment>
<feature type="binding site" evidence="8">
    <location>
        <begin position="10"/>
        <end position="18"/>
    </location>
    <ligand>
        <name>ATP</name>
        <dbReference type="ChEBI" id="CHEBI:30616"/>
    </ligand>
</feature>
<dbReference type="PANTHER" id="PTHR21299">
    <property type="entry name" value="CYTIDYLATE KINASE/PANTOATE-BETA-ALANINE LIGASE"/>
    <property type="match status" value="1"/>
</dbReference>
<dbReference type="SUPFAM" id="SSF52540">
    <property type="entry name" value="P-loop containing nucleoside triphosphate hydrolases"/>
    <property type="match status" value="1"/>
</dbReference>
<gene>
    <name evidence="8" type="primary">cmk</name>
    <name evidence="10" type="ORF">A5866_000495</name>
</gene>
<keyword evidence="5 8" id="KW-0067">ATP-binding</keyword>
<evidence type="ECO:0000313" key="11">
    <source>
        <dbReference type="Proteomes" id="UP000195080"/>
    </source>
</evidence>
<dbReference type="Proteomes" id="UP000195080">
    <property type="component" value="Chromosome"/>
</dbReference>
<evidence type="ECO:0000256" key="1">
    <source>
        <dbReference type="ARBA" id="ARBA00009427"/>
    </source>
</evidence>
<evidence type="ECO:0000259" key="9">
    <source>
        <dbReference type="Pfam" id="PF02224"/>
    </source>
</evidence>
<evidence type="ECO:0000256" key="7">
    <source>
        <dbReference type="ARBA" id="ARBA00048478"/>
    </source>
</evidence>
<evidence type="ECO:0000256" key="5">
    <source>
        <dbReference type="ARBA" id="ARBA00022840"/>
    </source>
</evidence>
<sequence length="222" mass="24676">MKKISIAIDGPASSGKSTVAKILAKKLNYIYCDTGAMYRALTYLAIQKHIDFEDEKALSDLCLDHTISFQQTEKDQLVFIDGLEVTEAIRQPDVTNSVSIVAKHGAVREKMVELQQMIGRTGGVVMDGRDIGTAVLPEAEVKIFLVASVVERAERRYKENQQKGITTDFETLKEEIEHRDYLDSTRAVSPLKQAADAVKIDTTGMSIEEVVNAIEEVISKKR</sequence>
<keyword evidence="4 8" id="KW-0418">Kinase</keyword>
<comment type="subcellular location">
    <subcellularLocation>
        <location evidence="8">Cytoplasm</location>
    </subcellularLocation>
</comment>
<dbReference type="Gene3D" id="3.40.50.300">
    <property type="entry name" value="P-loop containing nucleotide triphosphate hydrolases"/>
    <property type="match status" value="1"/>
</dbReference>
<dbReference type="NCBIfam" id="TIGR00017">
    <property type="entry name" value="cmk"/>
    <property type="match status" value="1"/>
</dbReference>
<protein>
    <recommendedName>
        <fullName evidence="8">Cytidylate kinase</fullName>
        <shortName evidence="8">CK</shortName>
        <ecNumber evidence="8">2.7.4.25</ecNumber>
    </recommendedName>
    <alternativeName>
        <fullName evidence="8">Cytidine monophosphate kinase</fullName>
        <shortName evidence="8">CMP kinase</shortName>
    </alternativeName>
</protein>
<keyword evidence="2 8" id="KW-0808">Transferase</keyword>
<dbReference type="Pfam" id="PF02224">
    <property type="entry name" value="Cytidylate_kin"/>
    <property type="match status" value="1"/>
</dbReference>
<dbReference type="CDD" id="cd02020">
    <property type="entry name" value="CMPK"/>
    <property type="match status" value="1"/>
</dbReference>
<organism evidence="10 11">
    <name type="scientific">Candidatus Enterococcus lemimoniae</name>
    <dbReference type="NCBI Taxonomy" id="1834167"/>
    <lineage>
        <taxon>Bacteria</taxon>
        <taxon>Bacillati</taxon>
        <taxon>Bacillota</taxon>
        <taxon>Bacilli</taxon>
        <taxon>Lactobacillales</taxon>
        <taxon>Enterococcaceae</taxon>
        <taxon>Enterococcus</taxon>
    </lineage>
</organism>
<accession>A0ABZ2T1Z9</accession>
<proteinExistence type="inferred from homology"/>
<dbReference type="GO" id="GO:0016301">
    <property type="term" value="F:kinase activity"/>
    <property type="evidence" value="ECO:0007669"/>
    <property type="project" value="UniProtKB-KW"/>
</dbReference>
<dbReference type="HAMAP" id="MF_00238">
    <property type="entry name" value="Cytidyl_kinase_type1"/>
    <property type="match status" value="1"/>
</dbReference>